<accession>A0A553RL40</accession>
<dbReference type="InterPro" id="IPR038794">
    <property type="entry name" value="LIAT1"/>
</dbReference>
<evidence type="ECO:0000313" key="2">
    <source>
        <dbReference type="EMBL" id="TRZ02885.1"/>
    </source>
</evidence>
<proteinExistence type="predicted"/>
<feature type="compositionally biased region" description="Basic residues" evidence="1">
    <location>
        <begin position="34"/>
        <end position="49"/>
    </location>
</feature>
<reference evidence="2 3" key="1">
    <citation type="journal article" date="2019" name="Sci. Data">
        <title>Hybrid genome assembly and annotation of Danionella translucida.</title>
        <authorList>
            <person name="Kadobianskyi M."/>
            <person name="Schulze L."/>
            <person name="Schuelke M."/>
            <person name="Judkewitz B."/>
        </authorList>
    </citation>
    <scope>NUCLEOTIDE SEQUENCE [LARGE SCALE GENOMIC DNA]</scope>
    <source>
        <strain evidence="2 3">Bolton</strain>
    </source>
</reference>
<dbReference type="AlphaFoldDB" id="A0A553RL40"/>
<dbReference type="PANTHER" id="PTHR36474:SF1">
    <property type="entry name" value="PROTEIN LIAT1"/>
    <property type="match status" value="1"/>
</dbReference>
<dbReference type="Proteomes" id="UP000316079">
    <property type="component" value="Unassembled WGS sequence"/>
</dbReference>
<evidence type="ECO:0000256" key="1">
    <source>
        <dbReference type="SAM" id="MobiDB-lite"/>
    </source>
</evidence>
<keyword evidence="3" id="KW-1185">Reference proteome</keyword>
<feature type="compositionally biased region" description="Polar residues" evidence="1">
    <location>
        <begin position="60"/>
        <end position="70"/>
    </location>
</feature>
<dbReference type="OrthoDB" id="10017439at2759"/>
<comment type="caution">
    <text evidence="2">The sequence shown here is derived from an EMBL/GenBank/DDBJ whole genome shotgun (WGS) entry which is preliminary data.</text>
</comment>
<organism evidence="2 3">
    <name type="scientific">Danionella cerebrum</name>
    <dbReference type="NCBI Taxonomy" id="2873325"/>
    <lineage>
        <taxon>Eukaryota</taxon>
        <taxon>Metazoa</taxon>
        <taxon>Chordata</taxon>
        <taxon>Craniata</taxon>
        <taxon>Vertebrata</taxon>
        <taxon>Euteleostomi</taxon>
        <taxon>Actinopterygii</taxon>
        <taxon>Neopterygii</taxon>
        <taxon>Teleostei</taxon>
        <taxon>Ostariophysi</taxon>
        <taxon>Cypriniformes</taxon>
        <taxon>Danionidae</taxon>
        <taxon>Danioninae</taxon>
        <taxon>Danionella</taxon>
    </lineage>
</organism>
<feature type="compositionally biased region" description="Basic residues" evidence="1">
    <location>
        <begin position="78"/>
        <end position="92"/>
    </location>
</feature>
<feature type="region of interest" description="Disordered" evidence="1">
    <location>
        <begin position="1"/>
        <end position="116"/>
    </location>
</feature>
<dbReference type="PANTHER" id="PTHR36474">
    <property type="entry name" value="PROTEIN LIAT1"/>
    <property type="match status" value="1"/>
</dbReference>
<dbReference type="STRING" id="623744.A0A553RL40"/>
<name>A0A553RL40_9TELE</name>
<sequence>MASLTERRMKQTNMSIPLQRRYHVPPLISTMKESKKKMKDTTKERKKVKNCMDQSKEPNKLQTEQWTNGTMDDCNSKGKTKGRKNGKSKNHKAAGDIALDSVEEKKPGLTHFSPDSLRWEGALEDPVAEAQRLEVYRANRRQRYIESRQAFLLNFQASVSPSITKLNSKNKAKVLT</sequence>
<protein>
    <submittedName>
        <fullName evidence="2">Uncharacterized protein</fullName>
    </submittedName>
</protein>
<gene>
    <name evidence="2" type="ORF">DNTS_033255</name>
</gene>
<dbReference type="EMBL" id="SRMA01022584">
    <property type="protein sequence ID" value="TRZ02885.1"/>
    <property type="molecule type" value="Genomic_DNA"/>
</dbReference>
<evidence type="ECO:0000313" key="3">
    <source>
        <dbReference type="Proteomes" id="UP000316079"/>
    </source>
</evidence>